<keyword evidence="3" id="KW-1185">Reference proteome</keyword>
<dbReference type="Gene3D" id="3.40.50.2000">
    <property type="entry name" value="Glycogen Phosphorylase B"/>
    <property type="match status" value="2"/>
</dbReference>
<organism evidence="2 3">
    <name type="scientific">Flammeovirga agarivorans</name>
    <dbReference type="NCBI Taxonomy" id="2726742"/>
    <lineage>
        <taxon>Bacteria</taxon>
        <taxon>Pseudomonadati</taxon>
        <taxon>Bacteroidota</taxon>
        <taxon>Cytophagia</taxon>
        <taxon>Cytophagales</taxon>
        <taxon>Flammeovirgaceae</taxon>
        <taxon>Flammeovirga</taxon>
    </lineage>
</organism>
<sequence length="395" mass="45741">MSNKTPIVMQGLTRFDEKYGATSLFLAKEWAKDRMVFYIDHPFTYKDKLSSHLKHSLKVRSSILEGRNLFLQPYTELPQFINITPNIVYPINFLSEGSLYKFLKQKNLKQIEKSVMKVLKYFGVTDFYYINSFNPVYNIISKTFVPKKTIYHCVDLISGERYIAKHGIKAEVKAVAKADQVITTSDQLKDRLSKLNSKTEVVHNGADFSHFQLDEYPYPEEYSKLGEERLKVVYVGNLGLRINYQLIKSIALKHTDIDFIFIGPINEREFEGEDLVPITNIHFLGARPSSAVPNFIYHADICMIPFVINDLTSCIYPLKINEYFSIGKPVISTEFTNLSSFQDLLYTFSDVKSFEKAILEIKQENIEKGSRRKEFAENNDWSNKARTFLEIIEND</sequence>
<proteinExistence type="predicted"/>
<reference evidence="2 3" key="1">
    <citation type="submission" date="2020-04" db="EMBL/GenBank/DDBJ databases">
        <title>Flammeovirga sp. SR4, a novel species isolated from seawater.</title>
        <authorList>
            <person name="Wang X."/>
        </authorList>
    </citation>
    <scope>NUCLEOTIDE SEQUENCE [LARGE SCALE GENOMIC DNA]</scope>
    <source>
        <strain evidence="2 3">SR4</strain>
    </source>
</reference>
<evidence type="ECO:0000256" key="1">
    <source>
        <dbReference type="ARBA" id="ARBA00022679"/>
    </source>
</evidence>
<dbReference type="EMBL" id="JABAIL010000013">
    <property type="protein sequence ID" value="NLR94588.1"/>
    <property type="molecule type" value="Genomic_DNA"/>
</dbReference>
<name>A0A7X8SQL7_9BACT</name>
<dbReference type="RefSeq" id="WP_168885298.1">
    <property type="nucleotide sequence ID" value="NZ_JABAIL010000013.1"/>
</dbReference>
<evidence type="ECO:0000313" key="3">
    <source>
        <dbReference type="Proteomes" id="UP000585050"/>
    </source>
</evidence>
<evidence type="ECO:0000313" key="2">
    <source>
        <dbReference type="EMBL" id="NLR94588.1"/>
    </source>
</evidence>
<dbReference type="PANTHER" id="PTHR46401">
    <property type="entry name" value="GLYCOSYLTRANSFERASE WBBK-RELATED"/>
    <property type="match status" value="1"/>
</dbReference>
<dbReference type="AlphaFoldDB" id="A0A7X8SQL7"/>
<protein>
    <submittedName>
        <fullName evidence="2">Glycosyltransferase family 1 protein</fullName>
    </submittedName>
</protein>
<dbReference type="PANTHER" id="PTHR46401:SF2">
    <property type="entry name" value="GLYCOSYLTRANSFERASE WBBK-RELATED"/>
    <property type="match status" value="1"/>
</dbReference>
<accession>A0A7X8SQL7</accession>
<dbReference type="SUPFAM" id="SSF53756">
    <property type="entry name" value="UDP-Glycosyltransferase/glycogen phosphorylase"/>
    <property type="match status" value="1"/>
</dbReference>
<comment type="caution">
    <text evidence="2">The sequence shown here is derived from an EMBL/GenBank/DDBJ whole genome shotgun (WGS) entry which is preliminary data.</text>
</comment>
<dbReference type="Pfam" id="PF13692">
    <property type="entry name" value="Glyco_trans_1_4"/>
    <property type="match status" value="1"/>
</dbReference>
<dbReference type="Proteomes" id="UP000585050">
    <property type="component" value="Unassembled WGS sequence"/>
</dbReference>
<keyword evidence="1 2" id="KW-0808">Transferase</keyword>
<dbReference type="GO" id="GO:0016757">
    <property type="term" value="F:glycosyltransferase activity"/>
    <property type="evidence" value="ECO:0007669"/>
    <property type="project" value="TreeGrafter"/>
</dbReference>
<gene>
    <name evidence="2" type="ORF">HGP29_25515</name>
</gene>
<dbReference type="GO" id="GO:0009103">
    <property type="term" value="P:lipopolysaccharide biosynthetic process"/>
    <property type="evidence" value="ECO:0007669"/>
    <property type="project" value="TreeGrafter"/>
</dbReference>